<protein>
    <submittedName>
        <fullName evidence="1">Uncharacterized protein</fullName>
    </submittedName>
</protein>
<dbReference type="EMBL" id="JACJIJ010000002">
    <property type="protein sequence ID" value="MBA9057564.1"/>
    <property type="molecule type" value="Genomic_DNA"/>
</dbReference>
<dbReference type="AlphaFoldDB" id="A0A7W3NVQ5"/>
<dbReference type="RefSeq" id="WP_182779278.1">
    <property type="nucleotide sequence ID" value="NZ_BAAAHW010000009.1"/>
</dbReference>
<comment type="caution">
    <text evidence="1">The sequence shown here is derived from an EMBL/GenBank/DDBJ whole genome shotgun (WGS) entry which is preliminary data.</text>
</comment>
<name>A0A7W3NVQ5_STRMR</name>
<sequence length="84" mass="8402">MPVGEVGQGLAAAFLDPVQELVGDTDGRIEVADIGLVVPEQGQPAVAADAVQAELDDLVGALAGGDDGLPRISISSKMSEFNGA</sequence>
<reference evidence="1 2" key="1">
    <citation type="submission" date="2020-08" db="EMBL/GenBank/DDBJ databases">
        <title>Sequencing the genomes of 1000 actinobacteria strains.</title>
        <authorList>
            <person name="Klenk H.-P."/>
        </authorList>
    </citation>
    <scope>NUCLEOTIDE SEQUENCE [LARGE SCALE GENOMIC DNA]</scope>
    <source>
        <strain evidence="1 2">DSM 41827</strain>
    </source>
</reference>
<proteinExistence type="predicted"/>
<dbReference type="GeneID" id="93978019"/>
<organism evidence="1 2">
    <name type="scientific">Streptomyces murinus</name>
    <dbReference type="NCBI Taxonomy" id="33900"/>
    <lineage>
        <taxon>Bacteria</taxon>
        <taxon>Bacillati</taxon>
        <taxon>Actinomycetota</taxon>
        <taxon>Actinomycetes</taxon>
        <taxon>Kitasatosporales</taxon>
        <taxon>Streptomycetaceae</taxon>
        <taxon>Streptomyces</taxon>
    </lineage>
</organism>
<keyword evidence="2" id="KW-1185">Reference proteome</keyword>
<dbReference type="Proteomes" id="UP000577386">
    <property type="component" value="Unassembled WGS sequence"/>
</dbReference>
<evidence type="ECO:0000313" key="2">
    <source>
        <dbReference type="Proteomes" id="UP000577386"/>
    </source>
</evidence>
<accession>A0A7W3NVQ5</accession>
<gene>
    <name evidence="1" type="ORF">HDA42_006742</name>
</gene>
<evidence type="ECO:0000313" key="1">
    <source>
        <dbReference type="EMBL" id="MBA9057564.1"/>
    </source>
</evidence>